<comment type="caution">
    <text evidence="1">The sequence shown here is derived from an EMBL/GenBank/DDBJ whole genome shotgun (WGS) entry which is preliminary data.</text>
</comment>
<dbReference type="EMBL" id="JAANES010000004">
    <property type="protein sequence ID" value="MBS3020794.1"/>
    <property type="molecule type" value="Genomic_DNA"/>
</dbReference>
<accession>A0ABS5LWB3</accession>
<proteinExistence type="predicted"/>
<gene>
    <name evidence="1" type="ORF">DJFAAGMI_03558</name>
</gene>
<evidence type="ECO:0000313" key="2">
    <source>
        <dbReference type="Proteomes" id="UP001647436"/>
    </source>
</evidence>
<dbReference type="Proteomes" id="UP001647436">
    <property type="component" value="Unassembled WGS sequence"/>
</dbReference>
<protein>
    <submittedName>
        <fullName evidence="1">Uncharacterized protein</fullName>
    </submittedName>
</protein>
<name>A0ABS5LWB3_9BURK</name>
<organism evidence="1 2">
    <name type="scientific">Comamonas brasiliensis</name>
    <dbReference type="NCBI Taxonomy" id="1812482"/>
    <lineage>
        <taxon>Bacteria</taxon>
        <taxon>Pseudomonadati</taxon>
        <taxon>Pseudomonadota</taxon>
        <taxon>Betaproteobacteria</taxon>
        <taxon>Burkholderiales</taxon>
        <taxon>Comamonadaceae</taxon>
        <taxon>Comamonas</taxon>
    </lineage>
</organism>
<reference evidence="1 2" key="1">
    <citation type="submission" date="2020-03" db="EMBL/GenBank/DDBJ databases">
        <title>The role of nitrogen metabolism on polyethylene biodegradation.</title>
        <authorList>
            <person name="Peixoto J."/>
            <person name="Vizzotto C.S."/>
            <person name="Ramos A."/>
            <person name="Alves G."/>
            <person name="Steindorff A."/>
            <person name="Kruger R."/>
        </authorList>
    </citation>
    <scope>NUCLEOTIDE SEQUENCE [LARGE SCALE GENOMIC DNA]</scope>
    <source>
        <strain evidence="1 2">PE63</strain>
    </source>
</reference>
<keyword evidence="2" id="KW-1185">Reference proteome</keyword>
<sequence length="43" mass="4934">METNDGCCCPRSMNNFAFLRIFVENMKVDIGLSTEIHLRINSL</sequence>
<evidence type="ECO:0000313" key="1">
    <source>
        <dbReference type="EMBL" id="MBS3020794.1"/>
    </source>
</evidence>